<sequence>MPNESLPPSLSLFPLPTVLVPGAALGLRVFEPRYLDLVSECGRRGTGFGVCLLMNGDGDPDEGAETTAAAAFGTEAVIEDFGTGDDGLLTLRVRGRRRFHARQLRVRDNGLQVAEVEWCDDDPVEPLRPEHGLLATLLQGVLEQVGGEHADALDTRIDDAAWVGWRLVEMLPLDDLQRQQLLQLDDPHERLDRLLHLLPED</sequence>
<dbReference type="PANTHER" id="PTHR46732">
    <property type="entry name" value="ATP-DEPENDENT PROTEASE LA (LON) DOMAIN PROTEIN"/>
    <property type="match status" value="1"/>
</dbReference>
<dbReference type="Pfam" id="PF02190">
    <property type="entry name" value="LON_substr_bdg"/>
    <property type="match status" value="1"/>
</dbReference>
<dbReference type="RefSeq" id="WP_036212438.1">
    <property type="nucleotide sequence ID" value="NZ_AVPT01000026.1"/>
</dbReference>
<evidence type="ECO:0000313" key="2">
    <source>
        <dbReference type="EMBL" id="KGM54475.1"/>
    </source>
</evidence>
<keyword evidence="3" id="KW-1185">Reference proteome</keyword>
<dbReference type="eggNOG" id="COG2802">
    <property type="taxonomic scope" value="Bacteria"/>
</dbReference>
<dbReference type="GO" id="GO:0006508">
    <property type="term" value="P:proteolysis"/>
    <property type="evidence" value="ECO:0007669"/>
    <property type="project" value="UniProtKB-KW"/>
</dbReference>
<dbReference type="SUPFAM" id="SSF88697">
    <property type="entry name" value="PUA domain-like"/>
    <property type="match status" value="1"/>
</dbReference>
<gene>
    <name evidence="2" type="ORF">N799_09380</name>
</gene>
<dbReference type="InterPro" id="IPR003111">
    <property type="entry name" value="Lon_prtase_N"/>
</dbReference>
<name>A0A0A0EW65_9GAMM</name>
<dbReference type="SMART" id="SM00464">
    <property type="entry name" value="LON"/>
    <property type="match status" value="1"/>
</dbReference>
<accession>A0A0A0EW65</accession>
<protein>
    <submittedName>
        <fullName evidence="2">ATP-dependent protease</fullName>
    </submittedName>
</protein>
<keyword evidence="2" id="KW-0645">Protease</keyword>
<keyword evidence="2" id="KW-0378">Hydrolase</keyword>
<evidence type="ECO:0000259" key="1">
    <source>
        <dbReference type="PROSITE" id="PS51787"/>
    </source>
</evidence>
<dbReference type="AlphaFoldDB" id="A0A0A0EW65"/>
<dbReference type="Proteomes" id="UP000029989">
    <property type="component" value="Unassembled WGS sequence"/>
</dbReference>
<dbReference type="OrthoDB" id="8558970at2"/>
<dbReference type="InterPro" id="IPR015947">
    <property type="entry name" value="PUA-like_sf"/>
</dbReference>
<dbReference type="PROSITE" id="PS51787">
    <property type="entry name" value="LON_N"/>
    <property type="match status" value="1"/>
</dbReference>
<comment type="caution">
    <text evidence="2">The sequence shown here is derived from an EMBL/GenBank/DDBJ whole genome shotgun (WGS) entry which is preliminary data.</text>
</comment>
<reference evidence="2 3" key="1">
    <citation type="journal article" date="2015" name="Stand. Genomic Sci.">
        <title>Genomic information of the arsenic-resistant bacterium Lysobacter arseniciresistens type strain ZS79(T) and comparison of Lysobacter draft genomes.</title>
        <authorList>
            <person name="Liu L."/>
            <person name="Zhang S."/>
            <person name="Luo M."/>
            <person name="Wang G."/>
        </authorList>
    </citation>
    <scope>NUCLEOTIDE SEQUENCE [LARGE SCALE GENOMIC DNA]</scope>
    <source>
        <strain evidence="2 3">ZS79</strain>
    </source>
</reference>
<proteinExistence type="predicted"/>
<dbReference type="EMBL" id="AVPT01000026">
    <property type="protein sequence ID" value="KGM54475.1"/>
    <property type="molecule type" value="Genomic_DNA"/>
</dbReference>
<dbReference type="STRING" id="913325.N799_09380"/>
<feature type="domain" description="Lon N-terminal" evidence="1">
    <location>
        <begin position="7"/>
        <end position="201"/>
    </location>
</feature>
<dbReference type="GO" id="GO:0008233">
    <property type="term" value="F:peptidase activity"/>
    <property type="evidence" value="ECO:0007669"/>
    <property type="project" value="UniProtKB-KW"/>
</dbReference>
<evidence type="ECO:0000313" key="3">
    <source>
        <dbReference type="Proteomes" id="UP000029989"/>
    </source>
</evidence>
<organism evidence="2 3">
    <name type="scientific">Lysobacter arseniciresistens ZS79</name>
    <dbReference type="NCBI Taxonomy" id="913325"/>
    <lineage>
        <taxon>Bacteria</taxon>
        <taxon>Pseudomonadati</taxon>
        <taxon>Pseudomonadota</taxon>
        <taxon>Gammaproteobacteria</taxon>
        <taxon>Lysobacterales</taxon>
        <taxon>Lysobacteraceae</taxon>
        <taxon>Novilysobacter</taxon>
    </lineage>
</organism>
<dbReference type="Gene3D" id="2.30.130.40">
    <property type="entry name" value="LON domain-like"/>
    <property type="match status" value="1"/>
</dbReference>
<dbReference type="InterPro" id="IPR046336">
    <property type="entry name" value="Lon_prtase_N_sf"/>
</dbReference>
<dbReference type="PANTHER" id="PTHR46732:SF8">
    <property type="entry name" value="ATP-DEPENDENT PROTEASE LA (LON) DOMAIN PROTEIN"/>
    <property type="match status" value="1"/>
</dbReference>
<dbReference type="Gene3D" id="1.10.4060.10">
    <property type="entry name" value="BPP1347 like domain"/>
    <property type="match status" value="1"/>
</dbReference>